<evidence type="ECO:0000313" key="5">
    <source>
        <dbReference type="WBParaSite" id="TASK_0000978601-mRNA-1"/>
    </source>
</evidence>
<dbReference type="WBParaSite" id="TASK_0000978601-mRNA-1">
    <property type="protein sequence ID" value="TASK_0000978601-mRNA-1"/>
    <property type="gene ID" value="TASK_0000978601"/>
</dbReference>
<feature type="chain" id="PRO_5043132808" evidence="2">
    <location>
        <begin position="25"/>
        <end position="346"/>
    </location>
</feature>
<keyword evidence="1" id="KW-0472">Membrane</keyword>
<evidence type="ECO:0000256" key="2">
    <source>
        <dbReference type="SAM" id="SignalP"/>
    </source>
</evidence>
<feature type="signal peptide" evidence="2">
    <location>
        <begin position="1"/>
        <end position="24"/>
    </location>
</feature>
<gene>
    <name evidence="3" type="ORF">TASK_LOCUS9787</name>
</gene>
<keyword evidence="4" id="KW-1185">Reference proteome</keyword>
<dbReference type="OrthoDB" id="10355064at2759"/>
<feature type="transmembrane region" description="Helical" evidence="1">
    <location>
        <begin position="48"/>
        <end position="69"/>
    </location>
</feature>
<proteinExistence type="predicted"/>
<keyword evidence="1" id="KW-0812">Transmembrane</keyword>
<sequence>MEDTSAVKMAALFYLILLATSVFAGRGGHGPGILANKNLELKDGLPKHFWWIFVGSGSVGLGWDATALADLQRKPDEIKLTAFYYNESISYSYVAVPFTHKKLTLKGLIPNTTYLTLLEAFEKGNEIFAHLTAIKTATKVGISCVTALEPKISTPQLRDEVVAIPSDSPYFPSSLASFYFHGSRPYLKFLPLVRRWCIPVTCTRFATATVAVAVAATVRNAGYGTLFNIVIITGSSGCQQSPSLLMVAMAKGNVDMAANALEATETAPDALGIVVAAAVGCRAVAIVRPIDALFIHPGHGEETRLRVWDDLCKTGCSVWMLRESEERANRQISRHFPAKQYAGQVE</sequence>
<dbReference type="EMBL" id="UYRS01019476">
    <property type="protein sequence ID" value="VDK45547.1"/>
    <property type="molecule type" value="Genomic_DNA"/>
</dbReference>
<evidence type="ECO:0000313" key="4">
    <source>
        <dbReference type="Proteomes" id="UP000282613"/>
    </source>
</evidence>
<dbReference type="Proteomes" id="UP000282613">
    <property type="component" value="Unassembled WGS sequence"/>
</dbReference>
<reference evidence="3 4" key="2">
    <citation type="submission" date="2018-11" db="EMBL/GenBank/DDBJ databases">
        <authorList>
            <consortium name="Pathogen Informatics"/>
        </authorList>
    </citation>
    <scope>NUCLEOTIDE SEQUENCE [LARGE SCALE GENOMIC DNA]</scope>
</reference>
<evidence type="ECO:0000256" key="1">
    <source>
        <dbReference type="SAM" id="Phobius"/>
    </source>
</evidence>
<reference evidence="5" key="1">
    <citation type="submission" date="2017-02" db="UniProtKB">
        <authorList>
            <consortium name="WormBaseParasite"/>
        </authorList>
    </citation>
    <scope>IDENTIFICATION</scope>
</reference>
<evidence type="ECO:0000313" key="3">
    <source>
        <dbReference type="EMBL" id="VDK45547.1"/>
    </source>
</evidence>
<dbReference type="AlphaFoldDB" id="A0A0R3WFZ3"/>
<keyword evidence="2" id="KW-0732">Signal</keyword>
<organism evidence="5">
    <name type="scientific">Taenia asiatica</name>
    <name type="common">Asian tapeworm</name>
    <dbReference type="NCBI Taxonomy" id="60517"/>
    <lineage>
        <taxon>Eukaryota</taxon>
        <taxon>Metazoa</taxon>
        <taxon>Spiralia</taxon>
        <taxon>Lophotrochozoa</taxon>
        <taxon>Platyhelminthes</taxon>
        <taxon>Cestoda</taxon>
        <taxon>Eucestoda</taxon>
        <taxon>Cyclophyllidea</taxon>
        <taxon>Taeniidae</taxon>
        <taxon>Taenia</taxon>
    </lineage>
</organism>
<accession>A0A0R3WFZ3</accession>
<protein>
    <submittedName>
        <fullName evidence="5">ANK_REP_REGION domain-containing protein</fullName>
    </submittedName>
</protein>
<name>A0A0R3WFZ3_TAEAS</name>
<keyword evidence="1" id="KW-1133">Transmembrane helix</keyword>